<dbReference type="InterPro" id="IPR029787">
    <property type="entry name" value="Nucleotide_cyclase"/>
</dbReference>
<evidence type="ECO:0000313" key="3">
    <source>
        <dbReference type="EMBL" id="SNR43046.1"/>
    </source>
</evidence>
<feature type="transmembrane region" description="Helical" evidence="1">
    <location>
        <begin position="294"/>
        <end position="313"/>
    </location>
</feature>
<dbReference type="NCBIfam" id="TIGR00254">
    <property type="entry name" value="GGDEF"/>
    <property type="match status" value="1"/>
</dbReference>
<feature type="transmembrane region" description="Helical" evidence="1">
    <location>
        <begin position="21"/>
        <end position="41"/>
    </location>
</feature>
<dbReference type="InterPro" id="IPR043128">
    <property type="entry name" value="Rev_trsase/Diguanyl_cyclase"/>
</dbReference>
<dbReference type="PROSITE" id="PS50887">
    <property type="entry name" value="GGDEF"/>
    <property type="match status" value="1"/>
</dbReference>
<dbReference type="Pfam" id="PF00990">
    <property type="entry name" value="GGDEF"/>
    <property type="match status" value="1"/>
</dbReference>
<feature type="transmembrane region" description="Helical" evidence="1">
    <location>
        <begin position="178"/>
        <end position="198"/>
    </location>
</feature>
<dbReference type="SUPFAM" id="SSF55073">
    <property type="entry name" value="Nucleotide cyclase"/>
    <property type="match status" value="1"/>
</dbReference>
<name>A0A238W8Y5_9ACTN</name>
<feature type="domain" description="GGDEF" evidence="2">
    <location>
        <begin position="357"/>
        <end position="487"/>
    </location>
</feature>
<dbReference type="SMART" id="SM00267">
    <property type="entry name" value="GGDEF"/>
    <property type="match status" value="1"/>
</dbReference>
<dbReference type="Proteomes" id="UP000198415">
    <property type="component" value="Unassembled WGS sequence"/>
</dbReference>
<feature type="transmembrane region" description="Helical" evidence="1">
    <location>
        <begin position="138"/>
        <end position="158"/>
    </location>
</feature>
<dbReference type="PANTHER" id="PTHR44757">
    <property type="entry name" value="DIGUANYLATE CYCLASE DGCP"/>
    <property type="match status" value="1"/>
</dbReference>
<gene>
    <name evidence="3" type="ORF">SAMN06264365_102288</name>
</gene>
<dbReference type="Gene3D" id="3.30.70.270">
    <property type="match status" value="1"/>
</dbReference>
<dbReference type="InterPro" id="IPR052155">
    <property type="entry name" value="Biofilm_reg_signaling"/>
</dbReference>
<dbReference type="AlphaFoldDB" id="A0A238W8Y5"/>
<evidence type="ECO:0000313" key="4">
    <source>
        <dbReference type="Proteomes" id="UP000198415"/>
    </source>
</evidence>
<accession>A0A238W8Y5</accession>
<keyword evidence="1" id="KW-0812">Transmembrane</keyword>
<evidence type="ECO:0000259" key="2">
    <source>
        <dbReference type="PROSITE" id="PS50887"/>
    </source>
</evidence>
<dbReference type="PANTHER" id="PTHR44757:SF2">
    <property type="entry name" value="BIOFILM ARCHITECTURE MAINTENANCE PROTEIN MBAA"/>
    <property type="match status" value="1"/>
</dbReference>
<protein>
    <submittedName>
        <fullName evidence="3">Diguanylate cyclase (GGDEF) domain-containing protein</fullName>
    </submittedName>
</protein>
<organism evidence="3 4">
    <name type="scientific">Actinoplanes regularis</name>
    <dbReference type="NCBI Taxonomy" id="52697"/>
    <lineage>
        <taxon>Bacteria</taxon>
        <taxon>Bacillati</taxon>
        <taxon>Actinomycetota</taxon>
        <taxon>Actinomycetes</taxon>
        <taxon>Micromonosporales</taxon>
        <taxon>Micromonosporaceae</taxon>
        <taxon>Actinoplanes</taxon>
    </lineage>
</organism>
<dbReference type="InterPro" id="IPR000160">
    <property type="entry name" value="GGDEF_dom"/>
</dbReference>
<feature type="transmembrane region" description="Helical" evidence="1">
    <location>
        <begin position="47"/>
        <end position="65"/>
    </location>
</feature>
<keyword evidence="1" id="KW-0472">Membrane</keyword>
<dbReference type="EMBL" id="FZNR01000002">
    <property type="protein sequence ID" value="SNR43046.1"/>
    <property type="molecule type" value="Genomic_DNA"/>
</dbReference>
<sequence>MVADSARLSKVRPDPSDDWNVSLPGLYATLTSLLVVTYPAWPLEQRGWPVLVVGLSPLPALLLGLRRARAGTRLAWWLLLGGTVVYDVGNVVWAWLLAESGQAVADADAIVRFTMVGGGALILAASLVVVLRRGRKDIGGIIDSVIAAIGLSGVLWNIVLYPAMTTHGMSTNQQISRLLNVFLLAGTLGALVRVSLVADRRVTSVRLLGASVAFALLDNVSAAIGTEWVNIPYMAAFVAVGCAALHPSMAEMSTPGPAPVDGLGTGRLVFLGAMLAVAPVIGGCRVMLGLPIDGVLLAISSIGMIPLVMVRIARLSNAWREAEHALQRLATSDPLTGLPNRAACVGRIEAELAAGPDDLTVLFCDLDGFKPVNDRLGHAAGDALLVGVADHLRRGLRDNDLVSRFGGDEFVIVCRGPGAADAMVDRIRTLVTRALVAGGEQVRIGISVGITSAQPSDTADAVLTRADLAMYQAKRRKRIGALSLASA</sequence>
<feature type="transmembrane region" description="Helical" evidence="1">
    <location>
        <begin position="230"/>
        <end position="247"/>
    </location>
</feature>
<keyword evidence="1" id="KW-1133">Transmembrane helix</keyword>
<feature type="transmembrane region" description="Helical" evidence="1">
    <location>
        <begin position="110"/>
        <end position="131"/>
    </location>
</feature>
<reference evidence="3 4" key="1">
    <citation type="submission" date="2017-06" db="EMBL/GenBank/DDBJ databases">
        <authorList>
            <person name="Kim H.J."/>
            <person name="Triplett B.A."/>
        </authorList>
    </citation>
    <scope>NUCLEOTIDE SEQUENCE [LARGE SCALE GENOMIC DNA]</scope>
    <source>
        <strain evidence="3 4">DSM 43151</strain>
    </source>
</reference>
<proteinExistence type="predicted"/>
<feature type="transmembrane region" description="Helical" evidence="1">
    <location>
        <begin position="77"/>
        <end position="98"/>
    </location>
</feature>
<feature type="transmembrane region" description="Helical" evidence="1">
    <location>
        <begin position="268"/>
        <end position="288"/>
    </location>
</feature>
<evidence type="ECO:0000256" key="1">
    <source>
        <dbReference type="SAM" id="Phobius"/>
    </source>
</evidence>
<keyword evidence="4" id="KW-1185">Reference proteome</keyword>
<dbReference type="CDD" id="cd01949">
    <property type="entry name" value="GGDEF"/>
    <property type="match status" value="1"/>
</dbReference>